<sequence>MSGLMVWNPDHYLKYLYDSISPIERFRANSEQEWSEWRNRLRQRFVELLGGFPAEAADLEPVVLESVDCGTYIRKRMQIQTYAHLHMPFFVLIPKSTQHEGKLGAVIACHGHGYGSKDIVGLNPDGTAKTTDLGYQKNFAVELVQRGFITVAPELFGFGDRKLAEDNLESNSCKRLSAFLLAMGQTMAGYRVYETLRLIDYLYTREDVDVKRIGCMGISGGGMVCSFAAALDDRISAAVVSGYANTFQSSILAMHHCIDNYVPGLSLTAELPDLLSLISPKPLLLEAGMSDPIFPVHATREAHEQLKKVYELLGASEQLELSLFEGTHEISGKHAYDWLNRVLASKAADSFS</sequence>
<comment type="caution">
    <text evidence="1">The sequence shown here is derived from an EMBL/GenBank/DDBJ whole genome shotgun (WGS) entry which is preliminary data.</text>
</comment>
<name>A0ABT1YKZ5_9BACL</name>
<evidence type="ECO:0000313" key="1">
    <source>
        <dbReference type="EMBL" id="MCR8632938.1"/>
    </source>
</evidence>
<gene>
    <name evidence="1" type="ORF">NV381_17190</name>
</gene>
<proteinExistence type="predicted"/>
<dbReference type="InterPro" id="IPR025890">
    <property type="entry name" value="Abhydrolase_bac"/>
</dbReference>
<dbReference type="PANTHER" id="PTHR47381">
    <property type="entry name" value="ALPHA/BETA-HYDROLASES SUPERFAMILY PROTEIN"/>
    <property type="match status" value="1"/>
</dbReference>
<dbReference type="Pfam" id="PF12715">
    <property type="entry name" value="Abhydrolase_7"/>
    <property type="match status" value="1"/>
</dbReference>
<keyword evidence="1" id="KW-0378">Hydrolase</keyword>
<dbReference type="PANTHER" id="PTHR47381:SF3">
    <property type="entry name" value="ALPHA_BETA-HYDROLASES SUPERFAMILY PROTEIN"/>
    <property type="match status" value="1"/>
</dbReference>
<dbReference type="Proteomes" id="UP001300012">
    <property type="component" value="Unassembled WGS sequence"/>
</dbReference>
<accession>A0ABT1YKZ5</accession>
<keyword evidence="2" id="KW-1185">Reference proteome</keyword>
<dbReference type="Gene3D" id="3.40.50.1820">
    <property type="entry name" value="alpha/beta hydrolase"/>
    <property type="match status" value="1"/>
</dbReference>
<dbReference type="GO" id="GO:0016787">
    <property type="term" value="F:hydrolase activity"/>
    <property type="evidence" value="ECO:0007669"/>
    <property type="project" value="UniProtKB-KW"/>
</dbReference>
<reference evidence="1 2" key="1">
    <citation type="submission" date="2022-08" db="EMBL/GenBank/DDBJ databases">
        <title>Paenibacillus endoradicis sp. nov., Paenibacillus radicibacter sp. nov and Paenibacillus pararadicis sp. nov., three cold-adapted plant growth-promoting bacteria isolated from root of Larix gmelinii in Great Khingan.</title>
        <authorList>
            <person name="Xue H."/>
        </authorList>
    </citation>
    <scope>NUCLEOTIDE SEQUENCE [LARGE SCALE GENOMIC DNA]</scope>
    <source>
        <strain evidence="1 2">N5-1-1-5</strain>
    </source>
</reference>
<dbReference type="EMBL" id="JANQBD010000012">
    <property type="protein sequence ID" value="MCR8632938.1"/>
    <property type="molecule type" value="Genomic_DNA"/>
</dbReference>
<evidence type="ECO:0000313" key="2">
    <source>
        <dbReference type="Proteomes" id="UP001300012"/>
    </source>
</evidence>
<protein>
    <submittedName>
        <fullName evidence="1">Alpha/beta hydrolase family protein</fullName>
    </submittedName>
</protein>
<organism evidence="1 2">
    <name type="scientific">Paenibacillus radicis</name>
    <name type="common">ex Xue et al. 2023</name>
    <dbReference type="NCBI Taxonomy" id="2972489"/>
    <lineage>
        <taxon>Bacteria</taxon>
        <taxon>Bacillati</taxon>
        <taxon>Bacillota</taxon>
        <taxon>Bacilli</taxon>
        <taxon>Bacillales</taxon>
        <taxon>Paenibacillaceae</taxon>
        <taxon>Paenibacillus</taxon>
    </lineage>
</organism>
<dbReference type="InterPro" id="IPR029058">
    <property type="entry name" value="AB_hydrolase_fold"/>
</dbReference>
<dbReference type="SUPFAM" id="SSF53474">
    <property type="entry name" value="alpha/beta-Hydrolases"/>
    <property type="match status" value="1"/>
</dbReference>